<dbReference type="CDD" id="cd24052">
    <property type="entry name" value="ASKHA_NBD_HpPPX-GppA-like"/>
    <property type="match status" value="1"/>
</dbReference>
<dbReference type="GO" id="GO:0004309">
    <property type="term" value="F:exopolyphosphatase activity"/>
    <property type="evidence" value="ECO:0007669"/>
    <property type="project" value="UniProtKB-EC"/>
</dbReference>
<dbReference type="SUPFAM" id="SSF53067">
    <property type="entry name" value="Actin-like ATPase domain"/>
    <property type="match status" value="2"/>
</dbReference>
<sequence length="318" mass="35113">MIGVLNNMETLVVIDLGSNSVRMTISNLDDTGDHHTLAAEKRYVRLSENMGVDQQLQPAAIERTLAALSEFKAIYDKLDHPRIVAVATAAVRQATNQKQFLKQVKDQLGLTFKVISGATEARYDYLGVIHTLPIVNGLLVDTGGASSELILVQNRQMKHVVSIPLGSVTLSQAYLENDRIKADSLFSAMTFVNNVFNDVWWLREATNLPIIGLGGANRTLAKINRRKKNFLNVEDIHGYKLTATDVYNTLTQLLGLNLAERKKVPGLSKDRADIIVGGLVPVALLMRLLDSQLITFSNAGLRDGILFERINQIKAESH</sequence>
<dbReference type="InterPro" id="IPR043129">
    <property type="entry name" value="ATPase_NBD"/>
</dbReference>
<comment type="similarity">
    <text evidence="1">Belongs to the GppA/Ppx family.</text>
</comment>
<dbReference type="KEGG" id="lbk:LVISKB_0713"/>
<comment type="catalytic activity">
    <reaction evidence="4">
        <text>[phosphate](n) + H2O = [phosphate](n-1) + phosphate + H(+)</text>
        <dbReference type="Rhea" id="RHEA:21528"/>
        <dbReference type="Rhea" id="RHEA-COMP:9859"/>
        <dbReference type="Rhea" id="RHEA-COMP:14279"/>
        <dbReference type="ChEBI" id="CHEBI:15377"/>
        <dbReference type="ChEBI" id="CHEBI:15378"/>
        <dbReference type="ChEBI" id="CHEBI:16838"/>
        <dbReference type="ChEBI" id="CHEBI:43474"/>
        <dbReference type="EC" id="3.6.1.11"/>
    </reaction>
</comment>
<accession>M5ABZ1</accession>
<dbReference type="InterPro" id="IPR050273">
    <property type="entry name" value="GppA/Ppx_hydrolase"/>
</dbReference>
<dbReference type="InterPro" id="IPR003695">
    <property type="entry name" value="Ppx_GppA_N"/>
</dbReference>
<organism evidence="6 7">
    <name type="scientific">Levilactobacillus brevis KB290</name>
    <dbReference type="NCBI Taxonomy" id="1001583"/>
    <lineage>
        <taxon>Bacteria</taxon>
        <taxon>Bacillati</taxon>
        <taxon>Bacillota</taxon>
        <taxon>Bacilli</taxon>
        <taxon>Lactobacillales</taxon>
        <taxon>Lactobacillaceae</taxon>
        <taxon>Levilactobacillus</taxon>
    </lineage>
</organism>
<dbReference type="EC" id="3.6.1.11" evidence="2"/>
<feature type="domain" description="Ppx/GppA phosphatase N-terminal" evidence="5">
    <location>
        <begin position="33"/>
        <end position="310"/>
    </location>
</feature>
<reference evidence="6 7" key="1">
    <citation type="journal article" date="2013" name="PLoS ONE">
        <title>Genomic Analysis by Deep Sequencing of the Probiotic Lactobacillus brevis KB290 Harboring Nine Plasmids Reveals Genomic Stability.</title>
        <authorList>
            <person name="Fukao M."/>
            <person name="Oshima K."/>
            <person name="Morita H."/>
            <person name="Toh H."/>
            <person name="Suda W."/>
            <person name="Kim S.W."/>
            <person name="Suzuki S."/>
            <person name="Yakabe T."/>
            <person name="Hattori M."/>
            <person name="Yajima N."/>
        </authorList>
    </citation>
    <scope>NUCLEOTIDE SEQUENCE [LARGE SCALE GENOMIC DNA]</scope>
    <source>
        <strain evidence="6 7">KB290</strain>
    </source>
</reference>
<dbReference type="EMBL" id="AP012167">
    <property type="protein sequence ID" value="BAN06348.1"/>
    <property type="molecule type" value="Genomic_DNA"/>
</dbReference>
<evidence type="ECO:0000313" key="6">
    <source>
        <dbReference type="EMBL" id="BAN06348.1"/>
    </source>
</evidence>
<evidence type="ECO:0000256" key="3">
    <source>
        <dbReference type="ARBA" id="ARBA00022801"/>
    </source>
</evidence>
<evidence type="ECO:0000256" key="1">
    <source>
        <dbReference type="ARBA" id="ARBA00007125"/>
    </source>
</evidence>
<protein>
    <recommendedName>
        <fullName evidence="2">exopolyphosphatase</fullName>
        <ecNumber evidence="2">3.6.1.11</ecNumber>
    </recommendedName>
</protein>
<dbReference type="Gene3D" id="3.30.420.150">
    <property type="entry name" value="Exopolyphosphatase. Domain 2"/>
    <property type="match status" value="1"/>
</dbReference>
<evidence type="ECO:0000256" key="4">
    <source>
        <dbReference type="ARBA" id="ARBA00047607"/>
    </source>
</evidence>
<dbReference type="HOGENOM" id="CLU_025908_1_0_9"/>
<dbReference type="Pfam" id="PF02541">
    <property type="entry name" value="Ppx-GppA"/>
    <property type="match status" value="1"/>
</dbReference>
<keyword evidence="3" id="KW-0378">Hydrolase</keyword>
<dbReference type="NCBIfam" id="TIGR03706">
    <property type="entry name" value="exo_poly_only"/>
    <property type="match status" value="1"/>
</dbReference>
<dbReference type="AlphaFoldDB" id="M5ABZ1"/>
<name>M5ABZ1_LEVBR</name>
<dbReference type="PANTHER" id="PTHR30005">
    <property type="entry name" value="EXOPOLYPHOSPHATASE"/>
    <property type="match status" value="1"/>
</dbReference>
<evidence type="ECO:0000256" key="2">
    <source>
        <dbReference type="ARBA" id="ARBA00012451"/>
    </source>
</evidence>
<gene>
    <name evidence="6" type="ORF">LVISKB_0713</name>
</gene>
<dbReference type="PANTHER" id="PTHR30005:SF0">
    <property type="entry name" value="RETROGRADE REGULATION PROTEIN 2"/>
    <property type="match status" value="1"/>
</dbReference>
<dbReference type="GO" id="GO:0006793">
    <property type="term" value="P:phosphorus metabolic process"/>
    <property type="evidence" value="ECO:0007669"/>
    <property type="project" value="InterPro"/>
</dbReference>
<dbReference type="Proteomes" id="UP000012042">
    <property type="component" value="Chromosome"/>
</dbReference>
<dbReference type="PATRIC" id="fig|1001583.3.peg.703"/>
<dbReference type="Gene3D" id="3.30.420.40">
    <property type="match status" value="1"/>
</dbReference>
<evidence type="ECO:0000259" key="5">
    <source>
        <dbReference type="Pfam" id="PF02541"/>
    </source>
</evidence>
<proteinExistence type="inferred from homology"/>
<evidence type="ECO:0000313" key="7">
    <source>
        <dbReference type="Proteomes" id="UP000012042"/>
    </source>
</evidence>
<dbReference type="InterPro" id="IPR022371">
    <property type="entry name" value="Exopolyphosphatase"/>
</dbReference>